<protein>
    <submittedName>
        <fullName evidence="1">Uncharacterized protein</fullName>
    </submittedName>
</protein>
<evidence type="ECO:0000313" key="1">
    <source>
        <dbReference type="EMBL" id="ACY91786.1"/>
    </source>
</evidence>
<dbReference type="AlphaFoldDB" id="A0A0F6BB83"/>
<sequence>MALRLSGLCASLWIKMMCRPGKAQPPPGIYDILF</sequence>
<evidence type="ECO:0000313" key="2">
    <source>
        <dbReference type="Proteomes" id="UP000002695"/>
    </source>
</evidence>
<organism evidence="1 2">
    <name type="scientific">Salmonella typhimurium (strain 14028s / SGSC 2262)</name>
    <dbReference type="NCBI Taxonomy" id="588858"/>
    <lineage>
        <taxon>Bacteria</taxon>
        <taxon>Pseudomonadati</taxon>
        <taxon>Pseudomonadota</taxon>
        <taxon>Gammaproteobacteria</taxon>
        <taxon>Enterobacterales</taxon>
        <taxon>Enterobacteriaceae</taxon>
        <taxon>Salmonella</taxon>
    </lineage>
</organism>
<dbReference type="Proteomes" id="UP000002695">
    <property type="component" value="Chromosome"/>
</dbReference>
<reference evidence="1 2" key="1">
    <citation type="journal article" date="2010" name="J. Bacteriol.">
        <title>Short-term signatures of evolutionary change in the Salmonella enterica serovar typhimurium 14028 genome.</title>
        <authorList>
            <person name="Jarvik T."/>
            <person name="Smillie C."/>
            <person name="Groisman E.A."/>
            <person name="Ochman H."/>
        </authorList>
    </citation>
    <scope>NUCLEOTIDE SEQUENCE [LARGE SCALE GENOMIC DNA]</scope>
    <source>
        <strain evidence="2">14028s / SGSC 2262</strain>
    </source>
</reference>
<keyword evidence="2" id="KW-1185">Reference proteome</keyword>
<gene>
    <name evidence="1" type="ordered locus">STM14_5455</name>
</gene>
<proteinExistence type="predicted"/>
<name>A0A0F6BB83_SALT1</name>
<dbReference type="HOGENOM" id="CLU_3375894_0_0_6"/>
<dbReference type="EMBL" id="CP001363">
    <property type="protein sequence ID" value="ACY91786.1"/>
    <property type="molecule type" value="Genomic_DNA"/>
</dbReference>
<accession>A0A0F6BB83</accession>
<dbReference type="KEGG" id="seo:STM14_5455"/>